<gene>
    <name evidence="3" type="ORF">SAMN06297280_3001</name>
</gene>
<dbReference type="Pfam" id="PF17186">
    <property type="entry name" value="Lipocalin_9"/>
    <property type="match status" value="1"/>
</dbReference>
<evidence type="ECO:0000313" key="3">
    <source>
        <dbReference type="EMBL" id="SNY55863.1"/>
    </source>
</evidence>
<sequence>MINKAVLLASLLMLLLIAACSEPSPSVSDQGFAGLGSDATGFAQVQPGIEIRYPDALKQHPEYRIEWWYVTANLESESGEMLGIQWTLFRLADSPSPQRDGWANQQRWLGHVGLTSTNQHFFADTYARGGIGQAGVTMNPFSVWIDNWSITALDADATAFTLRANTADFNYTLTLNKIGPAVLQGEQGFSLKSAAGQASYYLSLPFLEVSGVIQIGDEHLSVSGDAWLDREWSSQPLSADQQGWDWFSLHLDHGDKLMLFRLRHAQGDDYFSGTYIRADGTIQPLQPQQIRMQLLQQHTVAGRELPVEWQLTVEDFGIDIRTQALNPNAWMATGIAYWEGPIRFTGSHSGKGYLEMTGY</sequence>
<name>A0A285J728_9GAMM</name>
<dbReference type="EMBL" id="OBEB01000006">
    <property type="protein sequence ID" value="SNY55863.1"/>
    <property type="molecule type" value="Genomic_DNA"/>
</dbReference>
<accession>A0A285J728</accession>
<organism evidence="3 4">
    <name type="scientific">Arsukibacterium tuosuense</name>
    <dbReference type="NCBI Taxonomy" id="1323745"/>
    <lineage>
        <taxon>Bacteria</taxon>
        <taxon>Pseudomonadati</taxon>
        <taxon>Pseudomonadota</taxon>
        <taxon>Gammaproteobacteria</taxon>
        <taxon>Chromatiales</taxon>
        <taxon>Chromatiaceae</taxon>
        <taxon>Arsukibacterium</taxon>
    </lineage>
</organism>
<feature type="chain" id="PRO_5012289731" evidence="1">
    <location>
        <begin position="19"/>
        <end position="359"/>
    </location>
</feature>
<dbReference type="AlphaFoldDB" id="A0A285J728"/>
<dbReference type="RefSeq" id="WP_097112191.1">
    <property type="nucleotide sequence ID" value="NZ_OBEB01000006.1"/>
</dbReference>
<feature type="signal peptide" evidence="1">
    <location>
        <begin position="1"/>
        <end position="18"/>
    </location>
</feature>
<dbReference type="Proteomes" id="UP000219353">
    <property type="component" value="Unassembled WGS sequence"/>
</dbReference>
<feature type="domain" description="AttH" evidence="2">
    <location>
        <begin position="65"/>
        <end position="234"/>
    </location>
</feature>
<evidence type="ECO:0000259" key="2">
    <source>
        <dbReference type="Pfam" id="PF07143"/>
    </source>
</evidence>
<dbReference type="Gene3D" id="2.40.370.10">
    <property type="entry name" value="AttH-like domain"/>
    <property type="match status" value="2"/>
</dbReference>
<dbReference type="Pfam" id="PF07143">
    <property type="entry name" value="CrtC"/>
    <property type="match status" value="1"/>
</dbReference>
<dbReference type="PROSITE" id="PS51257">
    <property type="entry name" value="PROKAR_LIPOPROTEIN"/>
    <property type="match status" value="1"/>
</dbReference>
<dbReference type="PANTHER" id="PTHR38591:SF1">
    <property type="entry name" value="BLL1000 PROTEIN"/>
    <property type="match status" value="1"/>
</dbReference>
<dbReference type="PANTHER" id="PTHR38591">
    <property type="entry name" value="HYDROLASE"/>
    <property type="match status" value="1"/>
</dbReference>
<keyword evidence="3" id="KW-0378">Hydrolase</keyword>
<dbReference type="OrthoDB" id="9770826at2"/>
<evidence type="ECO:0000313" key="4">
    <source>
        <dbReference type="Proteomes" id="UP000219353"/>
    </source>
</evidence>
<protein>
    <submittedName>
        <fullName evidence="3">Predicted secreted hydrolase</fullName>
    </submittedName>
</protein>
<evidence type="ECO:0000256" key="1">
    <source>
        <dbReference type="SAM" id="SignalP"/>
    </source>
</evidence>
<keyword evidence="4" id="KW-1185">Reference proteome</keyword>
<dbReference type="InterPro" id="IPR010791">
    <property type="entry name" value="AttH_dom"/>
</dbReference>
<keyword evidence="1" id="KW-0732">Signal</keyword>
<dbReference type="GO" id="GO:0016787">
    <property type="term" value="F:hydrolase activity"/>
    <property type="evidence" value="ECO:0007669"/>
    <property type="project" value="UniProtKB-KW"/>
</dbReference>
<dbReference type="InterPro" id="IPR023374">
    <property type="entry name" value="AttH-like_dom_sf"/>
</dbReference>
<dbReference type="SUPFAM" id="SSF159245">
    <property type="entry name" value="AttH-like"/>
    <property type="match status" value="1"/>
</dbReference>
<reference evidence="4" key="1">
    <citation type="submission" date="2017-09" db="EMBL/GenBank/DDBJ databases">
        <authorList>
            <person name="Varghese N."/>
            <person name="Submissions S."/>
        </authorList>
    </citation>
    <scope>NUCLEOTIDE SEQUENCE [LARGE SCALE GENOMIC DNA]</scope>
    <source>
        <strain evidence="4">CGMCC 1.12461</strain>
    </source>
</reference>
<proteinExistence type="predicted"/>